<dbReference type="Proteomes" id="UP000298517">
    <property type="component" value="Unassembled WGS sequence"/>
</dbReference>
<organism evidence="4 5">
    <name type="scientific">Gramella jeungdoensis</name>
    <dbReference type="NCBI Taxonomy" id="708091"/>
    <lineage>
        <taxon>Bacteria</taxon>
        <taxon>Pseudomonadati</taxon>
        <taxon>Bacteroidota</taxon>
        <taxon>Flavobacteriia</taxon>
        <taxon>Flavobacteriales</taxon>
        <taxon>Flavobacteriaceae</taxon>
        <taxon>Christiangramia</taxon>
    </lineage>
</organism>
<dbReference type="EMBL" id="SNQI01000001">
    <property type="protein sequence ID" value="TEW77126.1"/>
    <property type="molecule type" value="Genomic_DNA"/>
</dbReference>
<evidence type="ECO:0000256" key="1">
    <source>
        <dbReference type="ARBA" id="ARBA00022729"/>
    </source>
</evidence>
<evidence type="ECO:0000256" key="2">
    <source>
        <dbReference type="SAM" id="SignalP"/>
    </source>
</evidence>
<comment type="caution">
    <text evidence="4">The sequence shown here is derived from an EMBL/GenBank/DDBJ whole genome shotgun (WGS) entry which is preliminary data.</text>
</comment>
<proteinExistence type="predicted"/>
<dbReference type="Pfam" id="PF18962">
    <property type="entry name" value="Por_Secre_tail"/>
    <property type="match status" value="1"/>
</dbReference>
<accession>A0A4Y8AX56</accession>
<evidence type="ECO:0000259" key="3">
    <source>
        <dbReference type="Pfam" id="PF18962"/>
    </source>
</evidence>
<evidence type="ECO:0000313" key="4">
    <source>
        <dbReference type="EMBL" id="TEW77126.1"/>
    </source>
</evidence>
<feature type="domain" description="Secretion system C-terminal sorting" evidence="3">
    <location>
        <begin position="44"/>
        <end position="118"/>
    </location>
</feature>
<protein>
    <submittedName>
        <fullName evidence="4">T9SS type A sorting domain-containing protein</fullName>
    </submittedName>
</protein>
<feature type="chain" id="PRO_5021257586" evidence="2">
    <location>
        <begin position="19"/>
        <end position="119"/>
    </location>
</feature>
<gene>
    <name evidence="4" type="ORF">E2488_04565</name>
</gene>
<reference evidence="4 5" key="1">
    <citation type="journal article" date="2011" name="J. Microbiol.">
        <title>Gramella jeungdoensis sp. nov., isolated from a solar saltern in Korea.</title>
        <authorList>
            <person name="Joung Y."/>
            <person name="Kim H."/>
            <person name="Jang T."/>
            <person name="Ahn T.S."/>
            <person name="Joh K."/>
        </authorList>
    </citation>
    <scope>NUCLEOTIDE SEQUENCE [LARGE SCALE GENOMIC DNA]</scope>
    <source>
        <strain evidence="4 5">KCTC 23123</strain>
    </source>
</reference>
<sequence length="119" mass="13604">MKKLLLITFLLFFTFSYAQEKDKRDVLKKDKPTTTTLTAVSASPNPLTIRTRINFKSTKNQLVEFTVKNLVGKTVFGKRINAKPGTNSLLFNRNNLNNGMYIYSLQSDSEIVSKRLVIR</sequence>
<name>A0A4Y8AX56_9FLAO</name>
<dbReference type="InterPro" id="IPR026444">
    <property type="entry name" value="Secre_tail"/>
</dbReference>
<evidence type="ECO:0000313" key="5">
    <source>
        <dbReference type="Proteomes" id="UP000298517"/>
    </source>
</evidence>
<dbReference type="AlphaFoldDB" id="A0A4Y8AX56"/>
<feature type="signal peptide" evidence="2">
    <location>
        <begin position="1"/>
        <end position="18"/>
    </location>
</feature>
<keyword evidence="1 2" id="KW-0732">Signal</keyword>
<keyword evidence="5" id="KW-1185">Reference proteome</keyword>
<dbReference type="RefSeq" id="WP_134247133.1">
    <property type="nucleotide sequence ID" value="NZ_SNQI01000001.1"/>
</dbReference>
<dbReference type="NCBIfam" id="TIGR04183">
    <property type="entry name" value="Por_Secre_tail"/>
    <property type="match status" value="1"/>
</dbReference>
<dbReference type="OrthoDB" id="1449234at2"/>